<keyword evidence="2" id="KW-1185">Reference proteome</keyword>
<comment type="caution">
    <text evidence="1">The sequence shown here is derived from an EMBL/GenBank/DDBJ whole genome shotgun (WGS) entry which is preliminary data.</text>
</comment>
<dbReference type="VEuPathDB" id="FungiDB:RhiirA1_457513"/>
<dbReference type="EMBL" id="LLXI01002028">
    <property type="protein sequence ID" value="PKY55982.1"/>
    <property type="molecule type" value="Genomic_DNA"/>
</dbReference>
<proteinExistence type="predicted"/>
<dbReference type="OrthoDB" id="2328252at2759"/>
<evidence type="ECO:0000313" key="1">
    <source>
        <dbReference type="EMBL" id="PKY55982.1"/>
    </source>
</evidence>
<organism evidence="1 2">
    <name type="scientific">Rhizophagus irregularis</name>
    <dbReference type="NCBI Taxonomy" id="588596"/>
    <lineage>
        <taxon>Eukaryota</taxon>
        <taxon>Fungi</taxon>
        <taxon>Fungi incertae sedis</taxon>
        <taxon>Mucoromycota</taxon>
        <taxon>Glomeromycotina</taxon>
        <taxon>Glomeromycetes</taxon>
        <taxon>Glomerales</taxon>
        <taxon>Glomeraceae</taxon>
        <taxon>Rhizophagus</taxon>
    </lineage>
</organism>
<evidence type="ECO:0000313" key="2">
    <source>
        <dbReference type="Proteomes" id="UP000234323"/>
    </source>
</evidence>
<reference evidence="1 2" key="1">
    <citation type="submission" date="2015-10" db="EMBL/GenBank/DDBJ databases">
        <title>Genome analyses suggest a sexual origin of heterokaryosis in a supposedly ancient asexual fungus.</title>
        <authorList>
            <person name="Ropars J."/>
            <person name="Sedzielewska K."/>
            <person name="Noel J."/>
            <person name="Charron P."/>
            <person name="Farinelli L."/>
            <person name="Marton T."/>
            <person name="Kruger M."/>
            <person name="Pelin A."/>
            <person name="Brachmann A."/>
            <person name="Corradi N."/>
        </authorList>
    </citation>
    <scope>NUCLEOTIDE SEQUENCE [LARGE SCALE GENOMIC DNA]</scope>
    <source>
        <strain evidence="1 2">A4</strain>
    </source>
</reference>
<sequence>MNSNIINFIPNKCTMCNYSTENDFTININNDPVTSESEKTFEFYLALPNDTIIYVTYTKLSQIEIAQRLNNKINLSHIPNNQFPHHYYHVQNLIQRQIIQKSQQNCNFYNCIQEDMGPYRT</sequence>
<dbReference type="VEuPathDB" id="FungiDB:RhiirFUN_014739"/>
<dbReference type="Proteomes" id="UP000234323">
    <property type="component" value="Unassembled WGS sequence"/>
</dbReference>
<dbReference type="AlphaFoldDB" id="A0A2I1HAS8"/>
<name>A0A2I1HAS8_9GLOM</name>
<gene>
    <name evidence="1" type="ORF">RhiirA4_475894</name>
</gene>
<protein>
    <submittedName>
        <fullName evidence="1">Uncharacterized protein</fullName>
    </submittedName>
</protein>
<accession>A0A2I1HAS8</accession>